<gene>
    <name evidence="1" type="primary">132</name>
    <name evidence="1" type="ORF">SEA_PUMPERNICKEL_132</name>
</gene>
<dbReference type="GeneID" id="80019772"/>
<organism evidence="1 2">
    <name type="scientific">Microbacterium phage Pumpernickel</name>
    <dbReference type="NCBI Taxonomy" id="2885983"/>
    <lineage>
        <taxon>Viruses</taxon>
        <taxon>Duplodnaviria</taxon>
        <taxon>Heunggongvirae</taxon>
        <taxon>Uroviricota</taxon>
        <taxon>Caudoviricetes</taxon>
        <taxon>Pumpernickelvirus</taxon>
        <taxon>Pumpernickelvirus pumpernickel</taxon>
    </lineage>
</organism>
<evidence type="ECO:0000313" key="2">
    <source>
        <dbReference type="Proteomes" id="UP000827768"/>
    </source>
</evidence>
<accession>A0AAE8Y7H2</accession>
<sequence>MRTRLTEEMRVDWELGDFIYPWGKTPTSPHMFRDCHLDYVTVRKVTDVDGKVTYSWDGRATGPRDNIRLHHDYLVVATGDFSAVKEIFDMLGWEFPTRNP</sequence>
<evidence type="ECO:0000313" key="1">
    <source>
        <dbReference type="EMBL" id="UDL15910.1"/>
    </source>
</evidence>
<keyword evidence="2" id="KW-1185">Reference proteome</keyword>
<dbReference type="KEGG" id="vg:80019772"/>
<dbReference type="Proteomes" id="UP000827768">
    <property type="component" value="Segment"/>
</dbReference>
<dbReference type="EMBL" id="OK040790">
    <property type="protein sequence ID" value="UDL15910.1"/>
    <property type="molecule type" value="Genomic_DNA"/>
</dbReference>
<proteinExistence type="predicted"/>
<name>A0AAE8Y7H2_9CAUD</name>
<reference evidence="1" key="1">
    <citation type="submission" date="2021-09" db="EMBL/GenBank/DDBJ databases">
        <authorList>
            <person name="Andersen S.H."/>
            <person name="Beall E.A."/>
            <person name="Cappelle B."/>
            <person name="Falteisek K.J."/>
            <person name="Fenske B.A."/>
            <person name="Gansluckner N.W."/>
            <person name="Gilbertson S.M."/>
            <person name="Krings K.J."/>
            <person name="Mobeck M."/>
            <person name="Odeku J.O."/>
            <person name="Poncelet M.E."/>
            <person name="Rohr J.R."/>
            <person name="Rolands L."/>
            <person name="Whipple C.D."/>
            <person name="Whipple E.M."/>
            <person name="Spring A.M."/>
            <person name="Klyczek K."/>
            <person name="Garlena R.A."/>
            <person name="Russell D.A."/>
            <person name="Pope W.H."/>
            <person name="Jacobs-Sera D."/>
            <person name="Hatfull G.F."/>
        </authorList>
    </citation>
    <scope>NUCLEOTIDE SEQUENCE</scope>
</reference>
<dbReference type="RefSeq" id="YP_010755150.1">
    <property type="nucleotide sequence ID" value="NC_073468.1"/>
</dbReference>
<protein>
    <submittedName>
        <fullName evidence="1">Uncharacterized protein</fullName>
    </submittedName>
</protein>